<feature type="compositionally biased region" description="Gly residues" evidence="1">
    <location>
        <begin position="40"/>
        <end position="49"/>
    </location>
</feature>
<dbReference type="CDD" id="cd09916">
    <property type="entry name" value="CpxP_like"/>
    <property type="match status" value="1"/>
</dbReference>
<dbReference type="EMBL" id="FOZL01000001">
    <property type="protein sequence ID" value="SFS08915.1"/>
    <property type="molecule type" value="Genomic_DNA"/>
</dbReference>
<evidence type="ECO:0000256" key="2">
    <source>
        <dbReference type="SAM" id="SignalP"/>
    </source>
</evidence>
<dbReference type="OrthoDB" id="122988at2"/>
<gene>
    <name evidence="3" type="ORF">SAMN05421771_1558</name>
</gene>
<dbReference type="GO" id="GO:0042597">
    <property type="term" value="C:periplasmic space"/>
    <property type="evidence" value="ECO:0007669"/>
    <property type="project" value="InterPro"/>
</dbReference>
<evidence type="ECO:0000313" key="3">
    <source>
        <dbReference type="EMBL" id="SFS08915.1"/>
    </source>
</evidence>
<dbReference type="InterPro" id="IPR025961">
    <property type="entry name" value="Metal_resist"/>
</dbReference>
<feature type="region of interest" description="Disordered" evidence="1">
    <location>
        <begin position="172"/>
        <end position="192"/>
    </location>
</feature>
<feature type="region of interest" description="Disordered" evidence="1">
    <location>
        <begin position="19"/>
        <end position="66"/>
    </location>
</feature>
<evidence type="ECO:0000313" key="4">
    <source>
        <dbReference type="Proteomes" id="UP000199024"/>
    </source>
</evidence>
<feature type="compositionally biased region" description="Basic and acidic residues" evidence="1">
    <location>
        <begin position="172"/>
        <end position="181"/>
    </location>
</feature>
<keyword evidence="4" id="KW-1185">Reference proteome</keyword>
<sequence>MNHIARLIALTTLTGSIAFAQQAPPPPPAQGAPDQQPHGRMGGGPGGPARGMEGRHEGMRGGMRGEGRIVPPGMWWKNPELATRIGLTADQTKKMDDIFLQARIKLIHMKASLEEEELLLEPLINANPPDSAKALAQIGRIADTRADLEKANAGMLLSIRAVLTPDQWTKLHEHSEREHRGPGGPGRPGMGMLEVPNGPAMAMMPPSDAESAQ</sequence>
<dbReference type="RefSeq" id="WP_089838153.1">
    <property type="nucleotide sequence ID" value="NZ_FOZL01000001.1"/>
</dbReference>
<dbReference type="AlphaFoldDB" id="A0A1I6LZR2"/>
<feature type="chain" id="PRO_5011762756" evidence="2">
    <location>
        <begin position="21"/>
        <end position="213"/>
    </location>
</feature>
<keyword evidence="2" id="KW-0732">Signal</keyword>
<dbReference type="Gene3D" id="1.20.120.1490">
    <property type="match status" value="1"/>
</dbReference>
<feature type="signal peptide" evidence="2">
    <location>
        <begin position="1"/>
        <end position="20"/>
    </location>
</feature>
<dbReference type="STRING" id="474950.SAMN05421771_1558"/>
<reference evidence="3 4" key="1">
    <citation type="submission" date="2016-10" db="EMBL/GenBank/DDBJ databases">
        <authorList>
            <person name="de Groot N.N."/>
        </authorList>
    </citation>
    <scope>NUCLEOTIDE SEQUENCE [LARGE SCALE GENOMIC DNA]</scope>
    <source>
        <strain evidence="3 4">DSM 21001</strain>
    </source>
</reference>
<organism evidence="3 4">
    <name type="scientific">Granulicella pectinivorans</name>
    <dbReference type="NCBI Taxonomy" id="474950"/>
    <lineage>
        <taxon>Bacteria</taxon>
        <taxon>Pseudomonadati</taxon>
        <taxon>Acidobacteriota</taxon>
        <taxon>Terriglobia</taxon>
        <taxon>Terriglobales</taxon>
        <taxon>Acidobacteriaceae</taxon>
        <taxon>Granulicella</taxon>
    </lineage>
</organism>
<accession>A0A1I6LZR2</accession>
<feature type="compositionally biased region" description="Basic and acidic residues" evidence="1">
    <location>
        <begin position="52"/>
        <end position="66"/>
    </location>
</feature>
<dbReference type="Pfam" id="PF13801">
    <property type="entry name" value="Metal_resist"/>
    <property type="match status" value="1"/>
</dbReference>
<protein>
    <submittedName>
        <fullName evidence="3">Protein refolding chaperone Spy/CpxP family</fullName>
    </submittedName>
</protein>
<dbReference type="Proteomes" id="UP000199024">
    <property type="component" value="Unassembled WGS sequence"/>
</dbReference>
<proteinExistence type="predicted"/>
<evidence type="ECO:0000256" key="1">
    <source>
        <dbReference type="SAM" id="MobiDB-lite"/>
    </source>
</evidence>
<dbReference type="InterPro" id="IPR012899">
    <property type="entry name" value="LTXXQ"/>
</dbReference>
<name>A0A1I6LZR2_9BACT</name>